<evidence type="ECO:0000313" key="2">
    <source>
        <dbReference type="Proteomes" id="UP001319180"/>
    </source>
</evidence>
<dbReference type="Proteomes" id="UP001319180">
    <property type="component" value="Unassembled WGS sequence"/>
</dbReference>
<comment type="caution">
    <text evidence="1">The sequence shown here is derived from an EMBL/GenBank/DDBJ whole genome shotgun (WGS) entry which is preliminary data.</text>
</comment>
<reference evidence="1 2" key="1">
    <citation type="submission" date="2021-05" db="EMBL/GenBank/DDBJ databases">
        <title>A Polyphasic approach of four new species of the genus Ohtaekwangia: Ohtaekwangia histidinii sp. nov., Ohtaekwangia cretensis sp. nov., Ohtaekwangia indiensis sp. nov., Ohtaekwangia reichenbachii sp. nov. from diverse environment.</title>
        <authorList>
            <person name="Octaviana S."/>
        </authorList>
    </citation>
    <scope>NUCLEOTIDE SEQUENCE [LARGE SCALE GENOMIC DNA]</scope>
    <source>
        <strain evidence="1 2">PWU37</strain>
    </source>
</reference>
<proteinExistence type="predicted"/>
<protein>
    <submittedName>
        <fullName evidence="1">Uncharacterized protein</fullName>
    </submittedName>
</protein>
<dbReference type="AlphaFoldDB" id="A0AAP2D8C7"/>
<accession>A0AAP2D8C7</accession>
<name>A0AAP2D8C7_9BACT</name>
<organism evidence="1 2">
    <name type="scientific">Dawidia soli</name>
    <dbReference type="NCBI Taxonomy" id="2782352"/>
    <lineage>
        <taxon>Bacteria</taxon>
        <taxon>Pseudomonadati</taxon>
        <taxon>Bacteroidota</taxon>
        <taxon>Cytophagia</taxon>
        <taxon>Cytophagales</taxon>
        <taxon>Chryseotaleaceae</taxon>
        <taxon>Dawidia</taxon>
    </lineage>
</organism>
<evidence type="ECO:0000313" key="1">
    <source>
        <dbReference type="EMBL" id="MBT1686486.1"/>
    </source>
</evidence>
<keyword evidence="2" id="KW-1185">Reference proteome</keyword>
<feature type="non-terminal residue" evidence="1">
    <location>
        <position position="119"/>
    </location>
</feature>
<dbReference type="EMBL" id="JAHESC010000009">
    <property type="protein sequence ID" value="MBT1686486.1"/>
    <property type="molecule type" value="Genomic_DNA"/>
</dbReference>
<gene>
    <name evidence="1" type="ORF">KK078_07970</name>
</gene>
<sequence>MAKRNSLIAIWFLMVLAVPLHAQVNRYVVVFKDKQGSPYSISSPLQFLSRPAVDRRVRQGIAVEERDLPVLETNVSAVRGVGADVFFRSRWMNAVLVQCDAALVPALRTHAAVSYTHNT</sequence>